<feature type="domain" description="EamA" evidence="7">
    <location>
        <begin position="163"/>
        <end position="296"/>
    </location>
</feature>
<evidence type="ECO:0000313" key="9">
    <source>
        <dbReference type="Proteomes" id="UP000473008"/>
    </source>
</evidence>
<dbReference type="PANTHER" id="PTHR32322:SF18">
    <property type="entry name" value="S-ADENOSYLMETHIONINE_S-ADENOSYLHOMOCYSTEINE TRANSPORTER"/>
    <property type="match status" value="1"/>
</dbReference>
<reference evidence="8 9" key="1">
    <citation type="submission" date="2020-02" db="EMBL/GenBank/DDBJ databases">
        <title>The draft genome of Grimontia sedimenta sp. nov., isolated from benthic sediments near coral reefs south of Kuwait.</title>
        <authorList>
            <person name="Mahmoud H.M."/>
            <person name="Jose L."/>
            <person name="Eapen S."/>
        </authorList>
    </citation>
    <scope>NUCLEOTIDE SEQUENCE [LARGE SCALE GENOMIC DNA]</scope>
    <source>
        <strain evidence="8 9">S25</strain>
    </source>
</reference>
<gene>
    <name evidence="8" type="ORF">G5S52_15335</name>
</gene>
<keyword evidence="2" id="KW-1003">Cell membrane</keyword>
<evidence type="ECO:0000256" key="1">
    <source>
        <dbReference type="ARBA" id="ARBA00004651"/>
    </source>
</evidence>
<proteinExistence type="predicted"/>
<dbReference type="InterPro" id="IPR037185">
    <property type="entry name" value="EmrE-like"/>
</dbReference>
<feature type="transmembrane region" description="Helical" evidence="6">
    <location>
        <begin position="228"/>
        <end position="245"/>
    </location>
</feature>
<evidence type="ECO:0000256" key="3">
    <source>
        <dbReference type="ARBA" id="ARBA00022692"/>
    </source>
</evidence>
<feature type="transmembrane region" description="Helical" evidence="6">
    <location>
        <begin position="133"/>
        <end position="152"/>
    </location>
</feature>
<feature type="transmembrane region" description="Helical" evidence="6">
    <location>
        <begin position="191"/>
        <end position="208"/>
    </location>
</feature>
<dbReference type="PANTHER" id="PTHR32322">
    <property type="entry name" value="INNER MEMBRANE TRANSPORTER"/>
    <property type="match status" value="1"/>
</dbReference>
<dbReference type="InterPro" id="IPR000620">
    <property type="entry name" value="EamA_dom"/>
</dbReference>
<evidence type="ECO:0000256" key="4">
    <source>
        <dbReference type="ARBA" id="ARBA00022989"/>
    </source>
</evidence>
<dbReference type="GO" id="GO:0005886">
    <property type="term" value="C:plasma membrane"/>
    <property type="evidence" value="ECO:0007669"/>
    <property type="project" value="UniProtKB-SubCell"/>
</dbReference>
<sequence>MASNQQSSPLAWLPILLAVIATISWAGNITLAKLVNESIPPIGLAFWRWTVASLVLAPFVLRPMREQWPLFKANASLMVLLALFGVAGYNTLVYIALENTLSTNVVILQSSSPLWILLVQFLLFRQLTTLKQAFAISVSAIGVLLIITKGQLVTDFSIGNSELIALFAILVWATYSVLVQKLPEALKGLPMLGYTVFLGNMMLLPFYLGESLWFEPMPMTKESLAISLYTGIFASGIAFFCWNAAVQRMGAATTGQFMHLIPVFGLIFSMLFLGERLESYHWLGIGFIVCGLLIANFSTSRKSVAPNNTA</sequence>
<feature type="transmembrane region" description="Helical" evidence="6">
    <location>
        <begin position="103"/>
        <end position="124"/>
    </location>
</feature>
<feature type="transmembrane region" description="Helical" evidence="6">
    <location>
        <begin position="158"/>
        <end position="179"/>
    </location>
</feature>
<evidence type="ECO:0000259" key="7">
    <source>
        <dbReference type="Pfam" id="PF00892"/>
    </source>
</evidence>
<dbReference type="SUPFAM" id="SSF103481">
    <property type="entry name" value="Multidrug resistance efflux transporter EmrE"/>
    <property type="match status" value="2"/>
</dbReference>
<keyword evidence="3 6" id="KW-0812">Transmembrane</keyword>
<dbReference type="InterPro" id="IPR050638">
    <property type="entry name" value="AA-Vitamin_Transporters"/>
</dbReference>
<comment type="caution">
    <text evidence="8">The sequence shown here is derived from an EMBL/GenBank/DDBJ whole genome shotgun (WGS) entry which is preliminary data.</text>
</comment>
<dbReference type="Proteomes" id="UP000473008">
    <property type="component" value="Unassembled WGS sequence"/>
</dbReference>
<evidence type="ECO:0000256" key="5">
    <source>
        <dbReference type="ARBA" id="ARBA00023136"/>
    </source>
</evidence>
<name>A0A6M1R9T6_9GAMM</name>
<keyword evidence="5 6" id="KW-0472">Membrane</keyword>
<dbReference type="Pfam" id="PF00892">
    <property type="entry name" value="EamA"/>
    <property type="match status" value="2"/>
</dbReference>
<feature type="transmembrane region" description="Helical" evidence="6">
    <location>
        <begin position="280"/>
        <end position="297"/>
    </location>
</feature>
<protein>
    <submittedName>
        <fullName evidence="8">DMT family transporter</fullName>
    </submittedName>
</protein>
<dbReference type="RefSeq" id="WP_165015468.1">
    <property type="nucleotide sequence ID" value="NZ_JAALDL010000011.1"/>
</dbReference>
<keyword evidence="4 6" id="KW-1133">Transmembrane helix</keyword>
<dbReference type="AlphaFoldDB" id="A0A6M1R9T6"/>
<feature type="transmembrane region" description="Helical" evidence="6">
    <location>
        <begin position="42"/>
        <end position="61"/>
    </location>
</feature>
<organism evidence="8 9">
    <name type="scientific">Grimontia sedimenti</name>
    <dbReference type="NCBI Taxonomy" id="2711294"/>
    <lineage>
        <taxon>Bacteria</taxon>
        <taxon>Pseudomonadati</taxon>
        <taxon>Pseudomonadota</taxon>
        <taxon>Gammaproteobacteria</taxon>
        <taxon>Vibrionales</taxon>
        <taxon>Vibrionaceae</taxon>
        <taxon>Grimontia</taxon>
    </lineage>
</organism>
<feature type="transmembrane region" description="Helical" evidence="6">
    <location>
        <begin position="257"/>
        <end position="274"/>
    </location>
</feature>
<feature type="domain" description="EamA" evidence="7">
    <location>
        <begin position="14"/>
        <end position="147"/>
    </location>
</feature>
<evidence type="ECO:0000256" key="6">
    <source>
        <dbReference type="SAM" id="Phobius"/>
    </source>
</evidence>
<evidence type="ECO:0000256" key="2">
    <source>
        <dbReference type="ARBA" id="ARBA00022475"/>
    </source>
</evidence>
<comment type="subcellular location">
    <subcellularLocation>
        <location evidence="1">Cell membrane</location>
        <topology evidence="1">Multi-pass membrane protein</topology>
    </subcellularLocation>
</comment>
<evidence type="ECO:0000313" key="8">
    <source>
        <dbReference type="EMBL" id="NGN98973.1"/>
    </source>
</evidence>
<keyword evidence="9" id="KW-1185">Reference proteome</keyword>
<dbReference type="Gene3D" id="1.10.3730.20">
    <property type="match status" value="1"/>
</dbReference>
<accession>A0A6M1R9T6</accession>
<dbReference type="EMBL" id="JAALDL010000011">
    <property type="protein sequence ID" value="NGN98973.1"/>
    <property type="molecule type" value="Genomic_DNA"/>
</dbReference>
<feature type="transmembrane region" description="Helical" evidence="6">
    <location>
        <begin position="73"/>
        <end position="97"/>
    </location>
</feature>